<organism evidence="2 3">
    <name type="scientific">Sphaerisporangium aureirubrum</name>
    <dbReference type="NCBI Taxonomy" id="1544736"/>
    <lineage>
        <taxon>Bacteria</taxon>
        <taxon>Bacillati</taxon>
        <taxon>Actinomycetota</taxon>
        <taxon>Actinomycetes</taxon>
        <taxon>Streptosporangiales</taxon>
        <taxon>Streptosporangiaceae</taxon>
        <taxon>Sphaerisporangium</taxon>
    </lineage>
</organism>
<dbReference type="EMBL" id="JBHSRF010000014">
    <property type="protein sequence ID" value="MFC6082132.1"/>
    <property type="molecule type" value="Genomic_DNA"/>
</dbReference>
<dbReference type="NCBIfam" id="NF041216">
    <property type="entry name" value="CU044_2847_fam"/>
    <property type="match status" value="1"/>
</dbReference>
<comment type="caution">
    <text evidence="2">The sequence shown here is derived from an EMBL/GenBank/DDBJ whole genome shotgun (WGS) entry which is preliminary data.</text>
</comment>
<evidence type="ECO:0000313" key="3">
    <source>
        <dbReference type="Proteomes" id="UP001596137"/>
    </source>
</evidence>
<protein>
    <submittedName>
        <fullName evidence="2">CU044_2847 family protein</fullName>
    </submittedName>
</protein>
<gene>
    <name evidence="2" type="ORF">ACFP1K_13290</name>
</gene>
<dbReference type="Pfam" id="PF19493">
    <property type="entry name" value="Trypco1"/>
    <property type="match status" value="1"/>
</dbReference>
<dbReference type="InterPro" id="IPR045794">
    <property type="entry name" value="Trypco1"/>
</dbReference>
<name>A0ABW1NHV7_9ACTN</name>
<reference evidence="3" key="1">
    <citation type="journal article" date="2019" name="Int. J. Syst. Evol. Microbiol.">
        <title>The Global Catalogue of Microorganisms (GCM) 10K type strain sequencing project: providing services to taxonomists for standard genome sequencing and annotation.</title>
        <authorList>
            <consortium name="The Broad Institute Genomics Platform"/>
            <consortium name="The Broad Institute Genome Sequencing Center for Infectious Disease"/>
            <person name="Wu L."/>
            <person name="Ma J."/>
        </authorList>
    </citation>
    <scope>NUCLEOTIDE SEQUENCE [LARGE SCALE GENOMIC DNA]</scope>
    <source>
        <strain evidence="3">JCM 30346</strain>
    </source>
</reference>
<proteinExistence type="predicted"/>
<evidence type="ECO:0000313" key="2">
    <source>
        <dbReference type="EMBL" id="MFC6082132.1"/>
    </source>
</evidence>
<dbReference type="Proteomes" id="UP001596137">
    <property type="component" value="Unassembled WGS sequence"/>
</dbReference>
<dbReference type="RefSeq" id="WP_380751470.1">
    <property type="nucleotide sequence ID" value="NZ_JBHSRF010000014.1"/>
</dbReference>
<accession>A0ABW1NHV7</accession>
<keyword evidence="3" id="KW-1185">Reference proteome</keyword>
<feature type="domain" description="Trypsin-co-occurring" evidence="1">
    <location>
        <begin position="18"/>
        <end position="105"/>
    </location>
</feature>
<sequence>MIVQTIPVRVGDVTLDLEVSQKAGSEPLSRLGDAAHAAHDAFVRAQDAILEVAASTAATMTAARSRGAAPTVMEVEFGLKFSTTGSVVIAGVSGEATITVKMTYDSAKSPSPGAAAPTTA</sequence>
<evidence type="ECO:0000259" key="1">
    <source>
        <dbReference type="Pfam" id="PF19493"/>
    </source>
</evidence>